<dbReference type="InterPro" id="IPR044859">
    <property type="entry name" value="Allene_oxi_cyc_Dirigent"/>
</dbReference>
<sequence>MLLSSLHRRLAQQLNQCHCHLGLQPLHRPLQRAQSESPGLLPPAISASSESTTSAAAPWLSTTGIRSILFLSCAFLILCVTFSPVHGKYYSKTVPCVRMGEKVTYLHFFFHDTLVGKNPSAVLIAKASLPNNGTSPAPFGSLYAIDDPLTVGPELTSEVVGSAQGLWVSSAQGSQTSLIAYFDFGFTTGEFNGSSISVFSRNPVLETERELAVVGGRGKFKMARGFAELKTYFVNPATGNAIVEYNVTVIHY</sequence>
<evidence type="ECO:0000313" key="5">
    <source>
        <dbReference type="EMBL" id="TXG64807.1"/>
    </source>
</evidence>
<dbReference type="Pfam" id="PF03018">
    <property type="entry name" value="Dirigent"/>
    <property type="match status" value="1"/>
</dbReference>
<comment type="caution">
    <text evidence="5">The sequence shown here is derived from an EMBL/GenBank/DDBJ whole genome shotgun (WGS) entry which is preliminary data.</text>
</comment>
<keyword evidence="4" id="KW-0052">Apoplast</keyword>
<reference evidence="6" key="1">
    <citation type="journal article" date="2019" name="Gigascience">
        <title>De novo genome assembly of the endangered Acer yangbiense, a plant species with extremely small populations endemic to Yunnan Province, China.</title>
        <authorList>
            <person name="Yang J."/>
            <person name="Wariss H.M."/>
            <person name="Tao L."/>
            <person name="Zhang R."/>
            <person name="Yun Q."/>
            <person name="Hollingsworth P."/>
            <person name="Dao Z."/>
            <person name="Luo G."/>
            <person name="Guo H."/>
            <person name="Ma Y."/>
            <person name="Sun W."/>
        </authorList>
    </citation>
    <scope>NUCLEOTIDE SEQUENCE [LARGE SCALE GENOMIC DNA]</scope>
    <source>
        <strain evidence="6">cv. Malutang</strain>
    </source>
</reference>
<comment type="similarity">
    <text evidence="1 4">Belongs to the plant dirigent protein family.</text>
</comment>
<organism evidence="5 6">
    <name type="scientific">Acer yangbiense</name>
    <dbReference type="NCBI Taxonomy" id="1000413"/>
    <lineage>
        <taxon>Eukaryota</taxon>
        <taxon>Viridiplantae</taxon>
        <taxon>Streptophyta</taxon>
        <taxon>Embryophyta</taxon>
        <taxon>Tracheophyta</taxon>
        <taxon>Spermatophyta</taxon>
        <taxon>Magnoliopsida</taxon>
        <taxon>eudicotyledons</taxon>
        <taxon>Gunneridae</taxon>
        <taxon>Pentapetalae</taxon>
        <taxon>rosids</taxon>
        <taxon>malvids</taxon>
        <taxon>Sapindales</taxon>
        <taxon>Sapindaceae</taxon>
        <taxon>Hippocastanoideae</taxon>
        <taxon>Acereae</taxon>
        <taxon>Acer</taxon>
    </lineage>
</organism>
<proteinExistence type="inferred from homology"/>
<dbReference type="PANTHER" id="PTHR21495">
    <property type="entry name" value="NUCLEOPORIN-RELATED"/>
    <property type="match status" value="1"/>
</dbReference>
<evidence type="ECO:0000256" key="4">
    <source>
        <dbReference type="RuleBase" id="RU363099"/>
    </source>
</evidence>
<dbReference type="EMBL" id="VAHF01000004">
    <property type="protein sequence ID" value="TXG64807.1"/>
    <property type="molecule type" value="Genomic_DNA"/>
</dbReference>
<comment type="function">
    <text evidence="4">Dirigent proteins impart stereoselectivity on the phenoxy radical-coupling reaction, yielding optically active lignans from two molecules of coniferyl alcohol in the biosynthesis of lignans, flavonolignans, and alkaloids and thus plays a central role in plant secondary metabolism.</text>
</comment>
<comment type="subunit">
    <text evidence="2 4">Homodimer.</text>
</comment>
<keyword evidence="3 4" id="KW-0964">Secreted</keyword>
<dbReference type="AlphaFoldDB" id="A0A5C7I6I8"/>
<accession>A0A5C7I6I8</accession>
<dbReference type="GO" id="GO:0048046">
    <property type="term" value="C:apoplast"/>
    <property type="evidence" value="ECO:0007669"/>
    <property type="project" value="UniProtKB-SubCell"/>
</dbReference>
<dbReference type="Gene3D" id="2.40.480.10">
    <property type="entry name" value="Allene oxide cyclase-like"/>
    <property type="match status" value="1"/>
</dbReference>
<evidence type="ECO:0000313" key="6">
    <source>
        <dbReference type="Proteomes" id="UP000323000"/>
    </source>
</evidence>
<evidence type="ECO:0000256" key="2">
    <source>
        <dbReference type="ARBA" id="ARBA00011738"/>
    </source>
</evidence>
<comment type="subcellular location">
    <subcellularLocation>
        <location evidence="4">Secreted</location>
        <location evidence="4">Extracellular space</location>
        <location evidence="4">Apoplast</location>
    </subcellularLocation>
</comment>
<dbReference type="OrthoDB" id="1864232at2759"/>
<gene>
    <name evidence="5" type="ORF">EZV62_011801</name>
</gene>
<protein>
    <recommendedName>
        <fullName evidence="4">Dirigent protein</fullName>
    </recommendedName>
</protein>
<name>A0A5C7I6I8_9ROSI</name>
<dbReference type="GO" id="GO:0009699">
    <property type="term" value="P:phenylpropanoid biosynthetic process"/>
    <property type="evidence" value="ECO:0007669"/>
    <property type="project" value="UniProtKB-ARBA"/>
</dbReference>
<dbReference type="InterPro" id="IPR004265">
    <property type="entry name" value="Dirigent"/>
</dbReference>
<dbReference type="Proteomes" id="UP000323000">
    <property type="component" value="Chromosome 4"/>
</dbReference>
<evidence type="ECO:0000256" key="3">
    <source>
        <dbReference type="ARBA" id="ARBA00022525"/>
    </source>
</evidence>
<keyword evidence="6" id="KW-1185">Reference proteome</keyword>
<evidence type="ECO:0000256" key="1">
    <source>
        <dbReference type="ARBA" id="ARBA00010746"/>
    </source>
</evidence>